<dbReference type="GO" id="GO:0003677">
    <property type="term" value="F:DNA binding"/>
    <property type="evidence" value="ECO:0007669"/>
    <property type="project" value="UniProtKB-KW"/>
</dbReference>
<accession>A0A370P0L2</accession>
<dbReference type="Gene3D" id="1.10.1660.10">
    <property type="match status" value="1"/>
</dbReference>
<dbReference type="EMBL" id="QKWJ01000004">
    <property type="protein sequence ID" value="RDK11401.1"/>
    <property type="molecule type" value="Genomic_DNA"/>
</dbReference>
<keyword evidence="2" id="KW-0238">DNA-binding</keyword>
<keyword evidence="1" id="KW-0805">Transcription regulation</keyword>
<dbReference type="Proteomes" id="UP000255165">
    <property type="component" value="Unassembled WGS sequence"/>
</dbReference>
<dbReference type="SUPFAM" id="SSF46955">
    <property type="entry name" value="Putative DNA-binding domain"/>
    <property type="match status" value="1"/>
</dbReference>
<dbReference type="PANTHER" id="PTHR30204:SF94">
    <property type="entry name" value="HEAVY METAL-DEPENDENT TRANSCRIPTIONAL REGULATOR HI_0293-RELATED"/>
    <property type="match status" value="1"/>
</dbReference>
<dbReference type="PRINTS" id="PR00040">
    <property type="entry name" value="HTHMERR"/>
</dbReference>
<dbReference type="InterPro" id="IPR009061">
    <property type="entry name" value="DNA-bd_dom_put_sf"/>
</dbReference>
<gene>
    <name evidence="5" type="ORF">DN412_06190</name>
</gene>
<evidence type="ECO:0000256" key="1">
    <source>
        <dbReference type="ARBA" id="ARBA00023015"/>
    </source>
</evidence>
<organism evidence="5 6">
    <name type="scientific">Cupriavidus lacunae</name>
    <dbReference type="NCBI Taxonomy" id="2666307"/>
    <lineage>
        <taxon>Bacteria</taxon>
        <taxon>Pseudomonadati</taxon>
        <taxon>Pseudomonadota</taxon>
        <taxon>Betaproteobacteria</taxon>
        <taxon>Burkholderiales</taxon>
        <taxon>Burkholderiaceae</taxon>
        <taxon>Cupriavidus</taxon>
    </lineage>
</organism>
<keyword evidence="6" id="KW-1185">Reference proteome</keyword>
<dbReference type="AlphaFoldDB" id="A0A370P0L2"/>
<dbReference type="InterPro" id="IPR047057">
    <property type="entry name" value="MerR_fam"/>
</dbReference>
<dbReference type="PROSITE" id="PS50937">
    <property type="entry name" value="HTH_MERR_2"/>
    <property type="match status" value="1"/>
</dbReference>
<feature type="domain" description="HTH merR-type" evidence="4">
    <location>
        <begin position="1"/>
        <end position="68"/>
    </location>
</feature>
<evidence type="ECO:0000256" key="3">
    <source>
        <dbReference type="ARBA" id="ARBA00023163"/>
    </source>
</evidence>
<evidence type="ECO:0000256" key="2">
    <source>
        <dbReference type="ARBA" id="ARBA00023125"/>
    </source>
</evidence>
<sequence>MKIGELAERTGLAPSRIRFYEGIGLLKVERQPNGYRTYPPQAVLVLDLIATAQQAGFSLDEIRKLLPPDLAQWKHGSLIETLRSKVQDIEALEVRLAQSKAHLVALLAEIEAKPAEIDCATNAKRVLSRIRSGELESPALETGDVTTLRKASRRRSVKTG</sequence>
<dbReference type="GO" id="GO:0003700">
    <property type="term" value="F:DNA-binding transcription factor activity"/>
    <property type="evidence" value="ECO:0007669"/>
    <property type="project" value="InterPro"/>
</dbReference>
<dbReference type="PROSITE" id="PS00552">
    <property type="entry name" value="HTH_MERR_1"/>
    <property type="match status" value="1"/>
</dbReference>
<proteinExistence type="predicted"/>
<evidence type="ECO:0000313" key="5">
    <source>
        <dbReference type="EMBL" id="RDK11401.1"/>
    </source>
</evidence>
<dbReference type="RefSeq" id="WP_115013696.1">
    <property type="nucleotide sequence ID" value="NZ_QKWJ01000004.1"/>
</dbReference>
<dbReference type="SMART" id="SM00422">
    <property type="entry name" value="HTH_MERR"/>
    <property type="match status" value="1"/>
</dbReference>
<evidence type="ECO:0000259" key="4">
    <source>
        <dbReference type="PROSITE" id="PS50937"/>
    </source>
</evidence>
<name>A0A370P0L2_9BURK</name>
<dbReference type="Pfam" id="PF13411">
    <property type="entry name" value="MerR_1"/>
    <property type="match status" value="1"/>
</dbReference>
<evidence type="ECO:0000313" key="6">
    <source>
        <dbReference type="Proteomes" id="UP000255165"/>
    </source>
</evidence>
<dbReference type="PANTHER" id="PTHR30204">
    <property type="entry name" value="REDOX-CYCLING DRUG-SENSING TRANSCRIPTIONAL ACTIVATOR SOXR"/>
    <property type="match status" value="1"/>
</dbReference>
<dbReference type="InterPro" id="IPR000551">
    <property type="entry name" value="MerR-type_HTH_dom"/>
</dbReference>
<comment type="caution">
    <text evidence="5">The sequence shown here is derived from an EMBL/GenBank/DDBJ whole genome shotgun (WGS) entry which is preliminary data.</text>
</comment>
<protein>
    <submittedName>
        <fullName evidence="5">MerR family transcriptional regulator</fullName>
    </submittedName>
</protein>
<keyword evidence="3" id="KW-0804">Transcription</keyword>
<reference evidence="6" key="1">
    <citation type="submission" date="2018-06" db="EMBL/GenBank/DDBJ databases">
        <authorList>
            <person name="Feng T."/>
            <person name="Jeon C.O."/>
        </authorList>
    </citation>
    <scope>NUCLEOTIDE SEQUENCE [LARGE SCALE GENOMIC DNA]</scope>
    <source>
        <strain evidence="6">S23</strain>
    </source>
</reference>